<accession>A0ABR4PUR9</accession>
<feature type="chain" id="PRO_5046263860" evidence="1">
    <location>
        <begin position="20"/>
        <end position="164"/>
    </location>
</feature>
<evidence type="ECO:0000256" key="1">
    <source>
        <dbReference type="SAM" id="SignalP"/>
    </source>
</evidence>
<sequence>MQFVALLFALFCLSHRGFSHPTTTGLLLNRQHPDGLTICHPPPFTQDTKLCALGFQATQDPERVSLFLYDNMCVQIGEEIDIPAKMHHMSFQFAQLAHPITLSTVKSSNGGGQYLLYFRYNGQRWGVNGKDVSGFGRFRETLSPAFLDTIEIKFTCEVGILILV</sequence>
<dbReference type="Proteomes" id="UP001629113">
    <property type="component" value="Unassembled WGS sequence"/>
</dbReference>
<comment type="caution">
    <text evidence="2">The sequence shown here is derived from an EMBL/GenBank/DDBJ whole genome shotgun (WGS) entry which is preliminary data.</text>
</comment>
<proteinExistence type="predicted"/>
<protein>
    <submittedName>
        <fullName evidence="2">Uncharacterized protein</fullName>
    </submittedName>
</protein>
<feature type="signal peptide" evidence="1">
    <location>
        <begin position="1"/>
        <end position="19"/>
    </location>
</feature>
<organism evidence="2 3">
    <name type="scientific">Phlyctema vagabunda</name>
    <dbReference type="NCBI Taxonomy" id="108571"/>
    <lineage>
        <taxon>Eukaryota</taxon>
        <taxon>Fungi</taxon>
        <taxon>Dikarya</taxon>
        <taxon>Ascomycota</taxon>
        <taxon>Pezizomycotina</taxon>
        <taxon>Leotiomycetes</taxon>
        <taxon>Helotiales</taxon>
        <taxon>Dermateaceae</taxon>
        <taxon>Phlyctema</taxon>
    </lineage>
</organism>
<gene>
    <name evidence="2" type="ORF">PVAG01_00462</name>
</gene>
<keyword evidence="3" id="KW-1185">Reference proteome</keyword>
<reference evidence="2 3" key="1">
    <citation type="submission" date="2024-06" db="EMBL/GenBank/DDBJ databases">
        <title>Complete genome of Phlyctema vagabunda strain 19-DSS-EL-015.</title>
        <authorList>
            <person name="Fiorenzani C."/>
        </authorList>
    </citation>
    <scope>NUCLEOTIDE SEQUENCE [LARGE SCALE GENOMIC DNA]</scope>
    <source>
        <strain evidence="2 3">19-DSS-EL-015</strain>
    </source>
</reference>
<dbReference type="EMBL" id="JBFCZG010000001">
    <property type="protein sequence ID" value="KAL3426953.1"/>
    <property type="molecule type" value="Genomic_DNA"/>
</dbReference>
<keyword evidence="1" id="KW-0732">Signal</keyword>
<evidence type="ECO:0000313" key="2">
    <source>
        <dbReference type="EMBL" id="KAL3426953.1"/>
    </source>
</evidence>
<evidence type="ECO:0000313" key="3">
    <source>
        <dbReference type="Proteomes" id="UP001629113"/>
    </source>
</evidence>
<name>A0ABR4PUR9_9HELO</name>